<name>A0A265UPJ0_9FLAO</name>
<dbReference type="RefSeq" id="WP_094969177.1">
    <property type="nucleotide sequence ID" value="NZ_NGJN01000007.1"/>
</dbReference>
<dbReference type="GO" id="GO:0046872">
    <property type="term" value="F:metal ion binding"/>
    <property type="evidence" value="ECO:0007669"/>
    <property type="project" value="InterPro"/>
</dbReference>
<keyword evidence="2" id="KW-1185">Reference proteome</keyword>
<sequence length="86" mass="9814">MSLISENVIPGKYGKVFGTDAIEKTDLERIEKLLYSIDGIKKVIINFDIYPREITVHTSKLVRIEDIENKIKTTGNHLIPKGLFEL</sequence>
<protein>
    <recommendedName>
        <fullName evidence="3">HMA domain-containing protein</fullName>
    </recommendedName>
</protein>
<evidence type="ECO:0000313" key="2">
    <source>
        <dbReference type="Proteomes" id="UP000216840"/>
    </source>
</evidence>
<dbReference type="Proteomes" id="UP000216840">
    <property type="component" value="Unassembled WGS sequence"/>
</dbReference>
<dbReference type="OrthoDB" id="982897at2"/>
<proteinExistence type="predicted"/>
<accession>A0A265UPJ0</accession>
<organism evidence="1 2">
    <name type="scientific">Winogradskyella aurantia</name>
    <dbReference type="NCBI Taxonomy" id="1915063"/>
    <lineage>
        <taxon>Bacteria</taxon>
        <taxon>Pseudomonadati</taxon>
        <taxon>Bacteroidota</taxon>
        <taxon>Flavobacteriia</taxon>
        <taxon>Flavobacteriales</taxon>
        <taxon>Flavobacteriaceae</taxon>
        <taxon>Winogradskyella</taxon>
    </lineage>
</organism>
<dbReference type="CDD" id="cd00371">
    <property type="entry name" value="HMA"/>
    <property type="match status" value="1"/>
</dbReference>
<comment type="caution">
    <text evidence="1">The sequence shown here is derived from an EMBL/GenBank/DDBJ whole genome shotgun (WGS) entry which is preliminary data.</text>
</comment>
<dbReference type="InterPro" id="IPR006121">
    <property type="entry name" value="HMA_dom"/>
</dbReference>
<evidence type="ECO:0000313" key="1">
    <source>
        <dbReference type="EMBL" id="OZV67256.1"/>
    </source>
</evidence>
<reference evidence="1 2" key="1">
    <citation type="submission" date="2017-05" db="EMBL/GenBank/DDBJ databases">
        <title>The draft genome sequence of Idiomarina salinarum WNB302.</title>
        <authorList>
            <person name="Sun Y."/>
            <person name="Chen B."/>
            <person name="Du Z."/>
        </authorList>
    </citation>
    <scope>NUCLEOTIDE SEQUENCE [LARGE SCALE GENOMIC DNA]</scope>
    <source>
        <strain evidence="1 2">WNB302</strain>
    </source>
</reference>
<dbReference type="AlphaFoldDB" id="A0A265UPJ0"/>
<evidence type="ECO:0008006" key="3">
    <source>
        <dbReference type="Google" id="ProtNLM"/>
    </source>
</evidence>
<dbReference type="EMBL" id="NGJN01000007">
    <property type="protein sequence ID" value="OZV67256.1"/>
    <property type="molecule type" value="Genomic_DNA"/>
</dbReference>
<gene>
    <name evidence="1" type="ORF">CA834_12390</name>
</gene>